<dbReference type="UniPathway" id="UPA00537">
    <property type="reaction ID" value="UER00594"/>
</dbReference>
<dbReference type="EMBL" id="CP007453">
    <property type="protein sequence ID" value="AHM58152.1"/>
    <property type="molecule type" value="Genomic_DNA"/>
</dbReference>
<gene>
    <name evidence="9" type="primary">lplA</name>
    <name evidence="9" type="ORF">EAL2_808p06490</name>
</gene>
<organism evidence="9 10">
    <name type="scientific">Peptoclostridium acidaminophilum DSM 3953</name>
    <dbReference type="NCBI Taxonomy" id="1286171"/>
    <lineage>
        <taxon>Bacteria</taxon>
        <taxon>Bacillati</taxon>
        <taxon>Bacillota</taxon>
        <taxon>Clostridia</taxon>
        <taxon>Peptostreptococcales</taxon>
        <taxon>Peptoclostridiaceae</taxon>
        <taxon>Peptoclostridium</taxon>
    </lineage>
</organism>
<proteinExistence type="predicted"/>
<comment type="pathway">
    <text evidence="1">Protein modification; protein lipoylation via exogenous pathway; protein N(6)-(lipoyl)lysine from lipoate: step 2/2.</text>
</comment>
<dbReference type="eggNOG" id="COG0095">
    <property type="taxonomic scope" value="Bacteria"/>
</dbReference>
<dbReference type="PATRIC" id="fig|1286171.3.peg.2833"/>
<dbReference type="OrthoDB" id="9788148at2"/>
<keyword evidence="5" id="KW-0547">Nucleotide-binding</keyword>
<dbReference type="GO" id="GO:0005524">
    <property type="term" value="F:ATP binding"/>
    <property type="evidence" value="ECO:0007669"/>
    <property type="project" value="UniProtKB-KW"/>
</dbReference>
<dbReference type="GO" id="GO:0009249">
    <property type="term" value="P:protein lipoylation"/>
    <property type="evidence" value="ECO:0007669"/>
    <property type="project" value="InterPro"/>
</dbReference>
<geneLocation type="plasmid" evidence="9 10">
    <name>EAL2_808p</name>
</geneLocation>
<dbReference type="InterPro" id="IPR019491">
    <property type="entry name" value="Lipoate_protein_ligase_C"/>
</dbReference>
<dbReference type="HOGENOM" id="CLU_022986_0_1_9"/>
<protein>
    <recommendedName>
        <fullName evidence="3">lipoate--protein ligase</fullName>
        <ecNumber evidence="3">6.3.1.20</ecNumber>
    </recommendedName>
</protein>
<accession>W8TPY1</accession>
<dbReference type="SUPFAM" id="SSF82649">
    <property type="entry name" value="SufE/NifU"/>
    <property type="match status" value="1"/>
</dbReference>
<keyword evidence="6" id="KW-0067">ATP-binding</keyword>
<dbReference type="Pfam" id="PF21948">
    <property type="entry name" value="LplA-B_cat"/>
    <property type="match status" value="1"/>
</dbReference>
<dbReference type="AlphaFoldDB" id="W8TPY1"/>
<dbReference type="PANTHER" id="PTHR12561">
    <property type="entry name" value="LIPOATE-PROTEIN LIGASE"/>
    <property type="match status" value="1"/>
</dbReference>
<evidence type="ECO:0000313" key="9">
    <source>
        <dbReference type="EMBL" id="AHM58152.1"/>
    </source>
</evidence>
<dbReference type="InterPro" id="IPR004562">
    <property type="entry name" value="LipoylTrfase_LipoateP_Ligase"/>
</dbReference>
<keyword evidence="9" id="KW-0614">Plasmid</keyword>
<comment type="pathway">
    <text evidence="2">Protein modification; protein lipoylation via exogenous pathway; protein N(6)-(lipoyl)lysine from lipoate: step 1/2.</text>
</comment>
<sequence length="331" mass="37356">MNNITTRIIKSDSTDPWYNLALEEALLEDVKKGEAILYLWQNSDTVVIGRNQNPWKECDHKKLESEGGKLARRLSGGGAVYHDIGNLNFTFITDRKIFDIQRQLSVILEAVKSLGINACFSGRNDILAEDRKFSGNAYYYRDNKAYHHGTILIDSDFGRLTRYLTVSPEKMAAKGVDSVRSRVVNLKNLNSSLTIDAVSQQLEKSFTAEYASEPAACSPSDFDISDLYIKYSSWEWIYGEAPKFDISIEKRFPWGGVEFCMTLLNGKISSAKVYSDSLNVFLFSRIEEALHGCEFKLDVLANAIASVPFDDAEEDMVADMQAWLNEKSRTL</sequence>
<dbReference type="GO" id="GO:0016979">
    <property type="term" value="F:lipoate-protein ligase activity"/>
    <property type="evidence" value="ECO:0007669"/>
    <property type="project" value="UniProtKB-EC"/>
</dbReference>
<dbReference type="CDD" id="cd16443">
    <property type="entry name" value="LplA"/>
    <property type="match status" value="1"/>
</dbReference>
<dbReference type="Proteomes" id="UP000019591">
    <property type="component" value="Plasmid EAL2_808p"/>
</dbReference>
<evidence type="ECO:0000256" key="5">
    <source>
        <dbReference type="ARBA" id="ARBA00022741"/>
    </source>
</evidence>
<dbReference type="Gene3D" id="3.30.930.10">
    <property type="entry name" value="Bira Bifunctional Protein, Domain 2"/>
    <property type="match status" value="1"/>
</dbReference>
<dbReference type="PROSITE" id="PS51733">
    <property type="entry name" value="BPL_LPL_CATALYTIC"/>
    <property type="match status" value="1"/>
</dbReference>
<dbReference type="KEGG" id="eac:EAL2_808p06490"/>
<dbReference type="NCBIfam" id="TIGR00545">
    <property type="entry name" value="lipoyltrans"/>
    <property type="match status" value="1"/>
</dbReference>
<name>W8TPY1_PEPAC</name>
<dbReference type="Pfam" id="PF10437">
    <property type="entry name" value="Lip_prot_lig_C"/>
    <property type="match status" value="1"/>
</dbReference>
<evidence type="ECO:0000313" key="10">
    <source>
        <dbReference type="Proteomes" id="UP000019591"/>
    </source>
</evidence>
<evidence type="ECO:0000256" key="2">
    <source>
        <dbReference type="ARBA" id="ARBA00005124"/>
    </source>
</evidence>
<dbReference type="EC" id="6.3.1.20" evidence="3"/>
<evidence type="ECO:0000256" key="3">
    <source>
        <dbReference type="ARBA" id="ARBA00012367"/>
    </source>
</evidence>
<dbReference type="InterPro" id="IPR045864">
    <property type="entry name" value="aa-tRNA-synth_II/BPL/LPL"/>
</dbReference>
<dbReference type="Gene3D" id="3.30.390.50">
    <property type="entry name" value="CO dehydrogenase flavoprotein, C-terminal domain"/>
    <property type="match status" value="1"/>
</dbReference>
<evidence type="ECO:0000259" key="8">
    <source>
        <dbReference type="PROSITE" id="PS51733"/>
    </source>
</evidence>
<keyword evidence="4 9" id="KW-0436">Ligase</keyword>
<dbReference type="SUPFAM" id="SSF55681">
    <property type="entry name" value="Class II aaRS and biotin synthetases"/>
    <property type="match status" value="1"/>
</dbReference>
<dbReference type="PANTHER" id="PTHR12561:SF3">
    <property type="entry name" value="LIPOYLTRANSFERASE 1, MITOCHONDRIAL"/>
    <property type="match status" value="1"/>
</dbReference>
<reference evidence="9 10" key="1">
    <citation type="journal article" date="2014" name="Genome Announc.">
        <title>Complete Genome Sequence of Amino Acid-Utilizing Eubacterium acidaminophilum al-2 (DSM 3953).</title>
        <authorList>
            <person name="Poehlein A."/>
            <person name="Andreesen J.R."/>
            <person name="Daniel R."/>
        </authorList>
    </citation>
    <scope>NUCLEOTIDE SEQUENCE [LARGE SCALE GENOMIC DNA]</scope>
    <source>
        <strain evidence="9 10">DSM 3953</strain>
        <plasmid evidence="10">Plasmid EAL2_808p</plasmid>
    </source>
</reference>
<feature type="domain" description="BPL/LPL catalytic" evidence="8">
    <location>
        <begin position="31"/>
        <end position="214"/>
    </location>
</feature>
<keyword evidence="10" id="KW-1185">Reference proteome</keyword>
<dbReference type="GO" id="GO:0017118">
    <property type="term" value="F:lipoyltransferase activity"/>
    <property type="evidence" value="ECO:0007669"/>
    <property type="project" value="TreeGrafter"/>
</dbReference>
<comment type="catalytic activity">
    <reaction evidence="7">
        <text>L-lysyl-[lipoyl-carrier protein] + (R)-lipoate + ATP = N(6)-[(R)-lipoyl]-L-lysyl-[lipoyl-carrier protein] + AMP + diphosphate + H(+)</text>
        <dbReference type="Rhea" id="RHEA:49288"/>
        <dbReference type="Rhea" id="RHEA-COMP:10500"/>
        <dbReference type="Rhea" id="RHEA-COMP:10502"/>
        <dbReference type="ChEBI" id="CHEBI:15378"/>
        <dbReference type="ChEBI" id="CHEBI:29969"/>
        <dbReference type="ChEBI" id="CHEBI:30616"/>
        <dbReference type="ChEBI" id="CHEBI:33019"/>
        <dbReference type="ChEBI" id="CHEBI:83088"/>
        <dbReference type="ChEBI" id="CHEBI:83099"/>
        <dbReference type="ChEBI" id="CHEBI:456215"/>
        <dbReference type="EC" id="6.3.1.20"/>
    </reaction>
</comment>
<evidence type="ECO:0000256" key="6">
    <source>
        <dbReference type="ARBA" id="ARBA00022840"/>
    </source>
</evidence>
<dbReference type="RefSeq" id="WP_025436993.1">
    <property type="nucleotide sequence ID" value="NZ_CP007453.1"/>
</dbReference>
<evidence type="ECO:0000256" key="4">
    <source>
        <dbReference type="ARBA" id="ARBA00022598"/>
    </source>
</evidence>
<dbReference type="GO" id="GO:0005737">
    <property type="term" value="C:cytoplasm"/>
    <property type="evidence" value="ECO:0007669"/>
    <property type="project" value="TreeGrafter"/>
</dbReference>
<evidence type="ECO:0000256" key="1">
    <source>
        <dbReference type="ARBA" id="ARBA00005085"/>
    </source>
</evidence>
<dbReference type="InterPro" id="IPR004143">
    <property type="entry name" value="BPL_LPL_catalytic"/>
</dbReference>
<evidence type="ECO:0000256" key="7">
    <source>
        <dbReference type="ARBA" id="ARBA00048037"/>
    </source>
</evidence>